<dbReference type="Proteomes" id="UP000294257">
    <property type="component" value="Unassembled WGS sequence"/>
</dbReference>
<proteinExistence type="predicted"/>
<name>A0A4V2EUL0_9PSEU</name>
<dbReference type="Pfam" id="PF19054">
    <property type="entry name" value="DUF5753"/>
    <property type="match status" value="1"/>
</dbReference>
<dbReference type="InterPro" id="IPR043917">
    <property type="entry name" value="DUF5753"/>
</dbReference>
<reference evidence="2 3" key="1">
    <citation type="submission" date="2019-02" db="EMBL/GenBank/DDBJ databases">
        <title>Genomic Encyclopedia of Type Strains, Phase IV (KMG-IV): sequencing the most valuable type-strain genomes for metagenomic binning, comparative biology and taxonomic classification.</title>
        <authorList>
            <person name="Goeker M."/>
        </authorList>
    </citation>
    <scope>NUCLEOTIDE SEQUENCE [LARGE SCALE GENOMIC DNA]</scope>
    <source>
        <strain evidence="2 3">DSM 101727</strain>
    </source>
</reference>
<evidence type="ECO:0000313" key="3">
    <source>
        <dbReference type="Proteomes" id="UP000294257"/>
    </source>
</evidence>
<comment type="caution">
    <text evidence="2">The sequence shown here is derived from an EMBL/GenBank/DDBJ whole genome shotgun (WGS) entry which is preliminary data.</text>
</comment>
<dbReference type="AlphaFoldDB" id="A0A4V2EUL0"/>
<dbReference type="EMBL" id="SGWQ01000001">
    <property type="protein sequence ID" value="RZS44943.1"/>
    <property type="molecule type" value="Genomic_DNA"/>
</dbReference>
<sequence length="118" mass="13425">MLWRTGPGAEVMRDQLHHLLRMSVRPNVSIRVIPDAVGFHRGEQPYHFMDVIDFHPVVHVEDLHWQAFLERGSTMDSYRRTTAALDRVALSEGQTRAVLSDVARDLAAKREDSAGPPR</sequence>
<evidence type="ECO:0000313" key="2">
    <source>
        <dbReference type="EMBL" id="RZS44943.1"/>
    </source>
</evidence>
<protein>
    <recommendedName>
        <fullName evidence="1">DUF5753 domain-containing protein</fullName>
    </recommendedName>
</protein>
<evidence type="ECO:0000259" key="1">
    <source>
        <dbReference type="Pfam" id="PF19054"/>
    </source>
</evidence>
<keyword evidence="3" id="KW-1185">Reference proteome</keyword>
<accession>A0A4V2EUL0</accession>
<organism evidence="2 3">
    <name type="scientific">Herbihabitans rhizosphaerae</name>
    <dbReference type="NCBI Taxonomy" id="1872711"/>
    <lineage>
        <taxon>Bacteria</taxon>
        <taxon>Bacillati</taxon>
        <taxon>Actinomycetota</taxon>
        <taxon>Actinomycetes</taxon>
        <taxon>Pseudonocardiales</taxon>
        <taxon>Pseudonocardiaceae</taxon>
        <taxon>Herbihabitans</taxon>
    </lineage>
</organism>
<feature type="domain" description="DUF5753" evidence="1">
    <location>
        <begin position="2"/>
        <end position="100"/>
    </location>
</feature>
<dbReference type="OrthoDB" id="3672921at2"/>
<gene>
    <name evidence="2" type="ORF">EV193_101824</name>
</gene>